<name>A0A4Q7Y013_9BACT</name>
<comment type="caution">
    <text evidence="1">The sequence shown here is derived from an EMBL/GenBank/DDBJ whole genome shotgun (WGS) entry which is preliminary data.</text>
</comment>
<dbReference type="EMBL" id="SHKW01000008">
    <property type="protein sequence ID" value="RZU29055.1"/>
    <property type="molecule type" value="Genomic_DNA"/>
</dbReference>
<gene>
    <name evidence="1" type="ORF">BDD14_6649</name>
</gene>
<keyword evidence="2" id="KW-1185">Reference proteome</keyword>
<sequence length="115" mass="13129">MAKVVSFNKDAPSLKAQPAPEFQNFHMSVRVVHFDMGKDRDIQRIRVWGQGVTKLYQQDFESRNKFLRWVGRPMAKAADEALDRAVMSPKEKVDLPFFGEEEDLIADGFKLISGA</sequence>
<reference evidence="1 2" key="1">
    <citation type="submission" date="2019-02" db="EMBL/GenBank/DDBJ databases">
        <title>Genomic Encyclopedia of Archaeal and Bacterial Type Strains, Phase II (KMG-II): from individual species to whole genera.</title>
        <authorList>
            <person name="Goeker M."/>
        </authorList>
    </citation>
    <scope>NUCLEOTIDE SEQUENCE [LARGE SCALE GENOMIC DNA]</scope>
    <source>
        <strain evidence="1 2">DSM 18101</strain>
    </source>
</reference>
<organism evidence="1 2">
    <name type="scientific">Edaphobacter modestus</name>
    <dbReference type="NCBI Taxonomy" id="388466"/>
    <lineage>
        <taxon>Bacteria</taxon>
        <taxon>Pseudomonadati</taxon>
        <taxon>Acidobacteriota</taxon>
        <taxon>Terriglobia</taxon>
        <taxon>Terriglobales</taxon>
        <taxon>Acidobacteriaceae</taxon>
        <taxon>Edaphobacter</taxon>
    </lineage>
</organism>
<dbReference type="RefSeq" id="WP_130425520.1">
    <property type="nucleotide sequence ID" value="NZ_SHKW01000008.1"/>
</dbReference>
<dbReference type="AlphaFoldDB" id="A0A4Q7Y013"/>
<protein>
    <submittedName>
        <fullName evidence="1">Uncharacterized protein</fullName>
    </submittedName>
</protein>
<dbReference type="Proteomes" id="UP000292958">
    <property type="component" value="Unassembled WGS sequence"/>
</dbReference>
<proteinExistence type="predicted"/>
<evidence type="ECO:0000313" key="1">
    <source>
        <dbReference type="EMBL" id="RZU29055.1"/>
    </source>
</evidence>
<accession>A0A4Q7Y013</accession>
<evidence type="ECO:0000313" key="2">
    <source>
        <dbReference type="Proteomes" id="UP000292958"/>
    </source>
</evidence>